<evidence type="ECO:0000313" key="2">
    <source>
        <dbReference type="EMBL" id="JAD60165.1"/>
    </source>
</evidence>
<evidence type="ECO:0000256" key="1">
    <source>
        <dbReference type="SAM" id="MobiDB-lite"/>
    </source>
</evidence>
<dbReference type="EMBL" id="GBRH01237730">
    <property type="protein sequence ID" value="JAD60165.1"/>
    <property type="molecule type" value="Transcribed_RNA"/>
</dbReference>
<accession>A0A0A9BG30</accession>
<reference evidence="2" key="2">
    <citation type="journal article" date="2015" name="Data Brief">
        <title>Shoot transcriptome of the giant reed, Arundo donax.</title>
        <authorList>
            <person name="Barrero R.A."/>
            <person name="Guerrero F.D."/>
            <person name="Moolhuijzen P."/>
            <person name="Goolsby J.A."/>
            <person name="Tidwell J."/>
            <person name="Bellgard S.E."/>
            <person name="Bellgard M.I."/>
        </authorList>
    </citation>
    <scope>NUCLEOTIDE SEQUENCE</scope>
    <source>
        <tissue evidence="2">Shoot tissue taken approximately 20 cm above the soil surface</tissue>
    </source>
</reference>
<reference evidence="2" key="1">
    <citation type="submission" date="2014-09" db="EMBL/GenBank/DDBJ databases">
        <authorList>
            <person name="Magalhaes I.L.F."/>
            <person name="Oliveira U."/>
            <person name="Santos F.R."/>
            <person name="Vidigal T.H.D.A."/>
            <person name="Brescovit A.D."/>
            <person name="Santos A.J."/>
        </authorList>
    </citation>
    <scope>NUCLEOTIDE SEQUENCE</scope>
    <source>
        <tissue evidence="2">Shoot tissue taken approximately 20 cm above the soil surface</tissue>
    </source>
</reference>
<dbReference type="AlphaFoldDB" id="A0A0A9BG30"/>
<organism evidence="2">
    <name type="scientific">Arundo donax</name>
    <name type="common">Giant reed</name>
    <name type="synonym">Donax arundinaceus</name>
    <dbReference type="NCBI Taxonomy" id="35708"/>
    <lineage>
        <taxon>Eukaryota</taxon>
        <taxon>Viridiplantae</taxon>
        <taxon>Streptophyta</taxon>
        <taxon>Embryophyta</taxon>
        <taxon>Tracheophyta</taxon>
        <taxon>Spermatophyta</taxon>
        <taxon>Magnoliopsida</taxon>
        <taxon>Liliopsida</taxon>
        <taxon>Poales</taxon>
        <taxon>Poaceae</taxon>
        <taxon>PACMAD clade</taxon>
        <taxon>Arundinoideae</taxon>
        <taxon>Arundineae</taxon>
        <taxon>Arundo</taxon>
    </lineage>
</organism>
<proteinExistence type="predicted"/>
<name>A0A0A9BG30_ARUDO</name>
<sequence>MESSSYRSWPESGSFLEKKRF</sequence>
<feature type="region of interest" description="Disordered" evidence="1">
    <location>
        <begin position="1"/>
        <end position="21"/>
    </location>
</feature>
<protein>
    <submittedName>
        <fullName evidence="2">Uncharacterized protein</fullName>
    </submittedName>
</protein>